<dbReference type="CDD" id="cd23958">
    <property type="entry name" value="SCC2"/>
    <property type="match status" value="1"/>
</dbReference>
<dbReference type="GO" id="GO:0008270">
    <property type="term" value="F:zinc ion binding"/>
    <property type="evidence" value="ECO:0007669"/>
    <property type="project" value="UniProtKB-KW"/>
</dbReference>
<dbReference type="GO" id="GO:1990414">
    <property type="term" value="P:replication-born double-strand break repair via sister chromatid exchange"/>
    <property type="evidence" value="ECO:0007669"/>
    <property type="project" value="TreeGrafter"/>
</dbReference>
<comment type="similarity">
    <text evidence="2 10">Belongs to the SCC2/Nipped-B family.</text>
</comment>
<dbReference type="InterPro" id="IPR016024">
    <property type="entry name" value="ARM-type_fold"/>
</dbReference>
<dbReference type="Proteomes" id="UP001162541">
    <property type="component" value="Chromosome 4"/>
</dbReference>
<reference evidence="13" key="2">
    <citation type="journal article" date="2019" name="Curr. Biol.">
        <title>Chromatin organization in early land plants reveals an ancestral association between H3K27me3, transposons, and constitutive heterochromatin.</title>
        <authorList>
            <person name="Montgomery S.A."/>
            <person name="Tanizawa Y."/>
            <person name="Galik B."/>
            <person name="Wang N."/>
            <person name="Ito T."/>
            <person name="Mochizuki T."/>
            <person name="Akimcheva S."/>
            <person name="Bowman J."/>
            <person name="Cognat V."/>
            <person name="Drouard L."/>
            <person name="Ekker H."/>
            <person name="Houng S."/>
            <person name="Kohchi T."/>
            <person name="Lin S."/>
            <person name="Liu L.D."/>
            <person name="Nakamura Y."/>
            <person name="Valeeva L.R."/>
            <person name="Shakirov E.V."/>
            <person name="Shippen D.E."/>
            <person name="Wei W."/>
            <person name="Yagura M."/>
            <person name="Yamaoka S."/>
            <person name="Yamato K.T."/>
            <person name="Liu C."/>
            <person name="Berger F."/>
        </authorList>
    </citation>
    <scope>NUCLEOTIDE SEQUENCE [LARGE SCALE GENOMIC DNA]</scope>
    <source>
        <strain evidence="13">Tak-1</strain>
    </source>
</reference>
<dbReference type="InterPro" id="IPR001965">
    <property type="entry name" value="Znf_PHD"/>
</dbReference>
<reference evidence="16" key="3">
    <citation type="journal article" date="2020" name="Curr. Biol.">
        <title>Chromatin organization in early land plants reveals an ancestral association between H3K27me3, transposons, and constitutive heterochromatin.</title>
        <authorList>
            <person name="Montgomery S.A."/>
            <person name="Tanizawa Y."/>
            <person name="Galik B."/>
            <person name="Wang N."/>
            <person name="Ito T."/>
            <person name="Mochizuki T."/>
            <person name="Akimcheva S."/>
            <person name="Bowman J.L."/>
            <person name="Cognat V."/>
            <person name="Marechal-Drouard L."/>
            <person name="Ekker H."/>
            <person name="Hong S.F."/>
            <person name="Kohchi T."/>
            <person name="Lin S.S."/>
            <person name="Liu L.D."/>
            <person name="Nakamura Y."/>
            <person name="Valeeva L.R."/>
            <person name="Shakirov E.V."/>
            <person name="Shippen D.E."/>
            <person name="Wei W.L."/>
            <person name="Yagura M."/>
            <person name="Yamaoka S."/>
            <person name="Yamato K.T."/>
            <person name="Liu C."/>
            <person name="Berger F."/>
        </authorList>
    </citation>
    <scope>NUCLEOTIDE SEQUENCE [LARGE SCALE GENOMIC DNA]</scope>
    <source>
        <strain evidence="16">Tak-1</strain>
    </source>
</reference>
<dbReference type="GO" id="GO:0061775">
    <property type="term" value="F:cohesin loader activity"/>
    <property type="evidence" value="ECO:0007669"/>
    <property type="project" value="InterPro"/>
</dbReference>
<evidence type="ECO:0000313" key="15">
    <source>
        <dbReference type="Proteomes" id="UP000077202"/>
    </source>
</evidence>
<evidence type="ECO:0000256" key="9">
    <source>
        <dbReference type="PROSITE-ProRule" id="PRU00146"/>
    </source>
</evidence>
<evidence type="ECO:0000256" key="3">
    <source>
        <dbReference type="ARBA" id="ARBA00022723"/>
    </source>
</evidence>
<evidence type="ECO:0000259" key="12">
    <source>
        <dbReference type="PROSITE" id="PS50016"/>
    </source>
</evidence>
<dbReference type="Pfam" id="PF12765">
    <property type="entry name" value="Cohesin_HEAT"/>
    <property type="match status" value="1"/>
</dbReference>
<dbReference type="EMBL" id="AP019869">
    <property type="protein sequence ID" value="BBN08326.1"/>
    <property type="molecule type" value="Genomic_DNA"/>
</dbReference>
<dbReference type="SMART" id="SM00249">
    <property type="entry name" value="PHD"/>
    <property type="match status" value="1"/>
</dbReference>
<dbReference type="InterPro" id="IPR011989">
    <property type="entry name" value="ARM-like"/>
</dbReference>
<dbReference type="Proteomes" id="UP000077202">
    <property type="component" value="Unassembled WGS sequence"/>
</dbReference>
<gene>
    <name evidence="14" type="ORF">AXG93_3036s1100</name>
    <name evidence="13" type="ORF">Mp_4g10640</name>
</gene>
<dbReference type="Pfam" id="PF00628">
    <property type="entry name" value="PHD"/>
    <property type="match status" value="1"/>
</dbReference>
<evidence type="ECO:0000256" key="7">
    <source>
        <dbReference type="ARBA" id="ARBA00023242"/>
    </source>
</evidence>
<dbReference type="GO" id="GO:0140588">
    <property type="term" value="P:chromatin looping"/>
    <property type="evidence" value="ECO:0007669"/>
    <property type="project" value="InterPro"/>
</dbReference>
<evidence type="ECO:0000313" key="13">
    <source>
        <dbReference type="EMBL" id="BBN08326.1"/>
    </source>
</evidence>
<keyword evidence="15" id="KW-1185">Reference proteome</keyword>
<dbReference type="InterPro" id="IPR033031">
    <property type="entry name" value="Scc2/Nipped-B"/>
</dbReference>
<dbReference type="PROSITE" id="PS01359">
    <property type="entry name" value="ZF_PHD_1"/>
    <property type="match status" value="1"/>
</dbReference>
<feature type="compositionally biased region" description="Basic residues" evidence="11">
    <location>
        <begin position="209"/>
        <end position="221"/>
    </location>
</feature>
<feature type="region of interest" description="Disordered" evidence="11">
    <location>
        <begin position="184"/>
        <end position="233"/>
    </location>
</feature>
<accession>A0A176W8L2</accession>
<dbReference type="InterPro" id="IPR024986">
    <property type="entry name" value="Nipped-B_C"/>
</dbReference>
<feature type="region of interest" description="Disordered" evidence="11">
    <location>
        <begin position="115"/>
        <end position="171"/>
    </location>
</feature>
<keyword evidence="6" id="KW-0862">Zinc</keyword>
<dbReference type="PANTHER" id="PTHR21704:SF18">
    <property type="entry name" value="NIPPED-B-LIKE PROTEIN"/>
    <property type="match status" value="1"/>
</dbReference>
<feature type="compositionally biased region" description="Acidic residues" evidence="11">
    <location>
        <begin position="1807"/>
        <end position="1819"/>
    </location>
</feature>
<dbReference type="GO" id="GO:0090694">
    <property type="term" value="C:Scc2-Scc4 cohesin loading complex"/>
    <property type="evidence" value="ECO:0007669"/>
    <property type="project" value="TreeGrafter"/>
</dbReference>
<evidence type="ECO:0000313" key="14">
    <source>
        <dbReference type="EMBL" id="OAE28983.1"/>
    </source>
</evidence>
<keyword evidence="4 10" id="KW-0677">Repeat</keyword>
<proteinExistence type="inferred from homology"/>
<evidence type="ECO:0000313" key="16">
    <source>
        <dbReference type="Proteomes" id="UP001162541"/>
    </source>
</evidence>
<protein>
    <recommendedName>
        <fullName evidence="10">Sister chromatid cohesion protein</fullName>
    </recommendedName>
</protein>
<dbReference type="InterPro" id="IPR026003">
    <property type="entry name" value="Cohesin_HEAT"/>
</dbReference>
<feature type="compositionally biased region" description="Acidic residues" evidence="11">
    <location>
        <begin position="395"/>
        <end position="407"/>
    </location>
</feature>
<keyword evidence="3" id="KW-0479">Metal-binding</keyword>
<dbReference type="GO" id="GO:0010468">
    <property type="term" value="P:regulation of gene expression"/>
    <property type="evidence" value="ECO:0007669"/>
    <property type="project" value="InterPro"/>
</dbReference>
<dbReference type="SUPFAM" id="SSF48371">
    <property type="entry name" value="ARM repeat"/>
    <property type="match status" value="1"/>
</dbReference>
<feature type="region of interest" description="Disordered" evidence="11">
    <location>
        <begin position="1767"/>
        <end position="1789"/>
    </location>
</feature>
<dbReference type="PANTHER" id="PTHR21704">
    <property type="entry name" value="NIPPED-B-LIKE PROTEIN DELANGIN SCC2-RELATED"/>
    <property type="match status" value="1"/>
</dbReference>
<keyword evidence="7 10" id="KW-0539">Nucleus</keyword>
<evidence type="ECO:0000256" key="10">
    <source>
        <dbReference type="RuleBase" id="RU364107"/>
    </source>
</evidence>
<evidence type="ECO:0000256" key="2">
    <source>
        <dbReference type="ARBA" id="ARBA00009252"/>
    </source>
</evidence>
<feature type="region of interest" description="Disordered" evidence="11">
    <location>
        <begin position="1804"/>
        <end position="1847"/>
    </location>
</feature>
<dbReference type="SUPFAM" id="SSF57903">
    <property type="entry name" value="FYVE/PHD zinc finger"/>
    <property type="match status" value="1"/>
</dbReference>
<keyword evidence="8 10" id="KW-0131">Cell cycle</keyword>
<keyword evidence="5 9" id="KW-0863">Zinc-finger</keyword>
<feature type="compositionally biased region" description="Low complexity" evidence="11">
    <location>
        <begin position="189"/>
        <end position="201"/>
    </location>
</feature>
<dbReference type="GO" id="GO:0003682">
    <property type="term" value="F:chromatin binding"/>
    <property type="evidence" value="ECO:0007669"/>
    <property type="project" value="TreeGrafter"/>
</dbReference>
<name>A0A176W8L2_MARPO</name>
<dbReference type="Pfam" id="PF12830">
    <property type="entry name" value="Nipped-B_C"/>
    <property type="match status" value="1"/>
</dbReference>
<organism evidence="14 15">
    <name type="scientific">Marchantia polymorpha subsp. ruderalis</name>
    <dbReference type="NCBI Taxonomy" id="1480154"/>
    <lineage>
        <taxon>Eukaryota</taxon>
        <taxon>Viridiplantae</taxon>
        <taxon>Streptophyta</taxon>
        <taxon>Embryophyta</taxon>
        <taxon>Marchantiophyta</taxon>
        <taxon>Marchantiopsida</taxon>
        <taxon>Marchantiidae</taxon>
        <taxon>Marchantiales</taxon>
        <taxon>Marchantiaceae</taxon>
        <taxon>Marchantia</taxon>
    </lineage>
</organism>
<dbReference type="InterPro" id="IPR019786">
    <property type="entry name" value="Zinc_finger_PHD-type_CS"/>
</dbReference>
<reference evidence="14 15" key="1">
    <citation type="submission" date="2016-03" db="EMBL/GenBank/DDBJ databases">
        <title>Mechanisms controlling the formation of the plant cell surface in tip-growing cells are functionally conserved among land plants.</title>
        <authorList>
            <person name="Honkanen S."/>
            <person name="Jones V.A."/>
            <person name="Morieri G."/>
            <person name="Champion C."/>
            <person name="Hetherington A.J."/>
            <person name="Kelly S."/>
            <person name="Saint-Marcoux D."/>
            <person name="Proust H."/>
            <person name="Prescott H."/>
            <person name="Dolan L."/>
        </authorList>
    </citation>
    <scope>NUCLEOTIDE SEQUENCE [LARGE SCALE GENOMIC DNA]</scope>
    <source>
        <strain evidence="15">cv. Tak-1 and cv. Tak-2</strain>
        <tissue evidence="14">Whole gametophyte</tissue>
    </source>
</reference>
<evidence type="ECO:0000256" key="8">
    <source>
        <dbReference type="ARBA" id="ARBA00023306"/>
    </source>
</evidence>
<dbReference type="InterPro" id="IPR013083">
    <property type="entry name" value="Znf_RING/FYVE/PHD"/>
</dbReference>
<comment type="subcellular location">
    <subcellularLocation>
        <location evidence="1 10">Nucleus</location>
    </subcellularLocation>
</comment>
<dbReference type="Gene3D" id="1.25.10.10">
    <property type="entry name" value="Leucine-rich Repeat Variant"/>
    <property type="match status" value="1"/>
</dbReference>
<sequence length="1847" mass="203616">MMNGGKKNMSTYRLTNVTHSEVAHCLPLPSLPTSFGASNPALYLFDEESATKVRATNDSAVLAHAGKIAELLKSTDISYLSLRDKDKHLAPGVTGEPGSLLDAVLQYEPDAFSCAPPASRRRTSRGGVGGTPSLVKASPHLAALQSENHAGTSSPAPPYDNRNSSPKLVIKPPAPIFENYVGASSHVHQASPRPASQPSPRAYEDVHTANRKSRMQRKSNSKAKADENEFKSNNPADYGTIVKGLCDLLDELFERTDAPGEDEGEESGTFLSLAEIKTVAEDVADLRAKNALQHVPTERLIKLLSLLDRHIQRSQLRDIDDEDDVDGESFVLVMSALEAVQISLLIMTVRSMPKQLYKEEIIDHIIEFSRYQIVHTVFSAYDPVYRQLHKKSGGELDEDDDDDDDDENGGKKGRRKGKATRAKKNAPTRVSGSVSNVLHKLCSILGLLKDLLAVERLLDSTVLQLTKTVLATFSVDNIQLLQLKAIGVACMVFDVYPQHRTIIFDEIISQWWKLPSSKRSLRTFQLQDEDASKQIQMLTALLLQLVQCSVSLPNLEAAAPDPKPESVSAENPSARTVKCFEPAMDSCTYFWKVVLQRWAAPKGQEGADIKAIVENIVVDLLSTLNVPEYPAGSLLLQVLCILLFGAVGIKAKDAVVRGTAIDLLGQIAARLKQDAVSSSNEKLWILQEIYGKGIHVEDEAAKKTCVVCSKSKGNLVMVPCDGCHRWFHADCVGVIGHDLLGRGWLCHYCLCKRQLSSLRSEVKPQITGGPSLPRNKKVEEVDNSKEGIAVVQQILLNYLQEAATGDSVSAYAHRFYICQWFRDDGQSIENLQFYHSRSIAKAPLQDFGSAPAPLSRNVILRIAGALGQQRPLARGFDRILERLLASLQENSPTPRAKALRAVSAVVEVDPDVLGDERVQRAVEGRFLDSAISVREAAMELVGRHIVSRPDFAVKYFEKIAERIMDTGVSVRKRVIKIIRDVCMSNIGFAKATDGCVRIISRINDEESSIQDLVGKTFFELWFEENSNSSAQYVADGSFVPLEIAERTQQLVDVLRSLPTNQSMVSIIKRSLALDFCPQAVKNSATSSVTQAAVRHRCELMCKCLLESILKVEETATEDTEIRALPYVLALHAFCTVDPTLCAPAADPARYAVTLQPYLKTQVDSRDAAQLLQSIVFVIDTVLPLLRRPPQSFVEELERDLRQLIVRYSFSTVVYACIKCLCSLSKVAVKGVTSYELLVSRFFKFLDSWRKTSYQPSEKPNVLRYLFCLGVLVRFGSDLLDFMEDNDVNMQQILSLYKFYMVSPDFDVKAKALQAVGFVFIAKPDCMMEKEMGKLIEDSLSTNAHPRLKMQMLRNFSDYLVDVEEMMGATESAPEAEKREARGNAVPVAAGAGDSNICGGIIQLHWDIILERCLDRSDHVRLACLKVVEIVLRQGLVHPMTCVPQLIALEVDEHEANAKLAHRLLMNLNEKYPSFFESRLGDGLQLSFVFINSGASSADNALNGLKPPFDGKVIEQSTAKSAKAGIARIYKLIRGSRPSRNKFLSSVIRKFDNAATGTPSSVPFLVYCAEVLSALPFGLPDEPLYIVYTINRAVQVRGGVLEANMKAAISDGHLGVVARQVLGVMAAEKEQEGEEAYNVNATEEEIPKSSNDPVDNTEGIPDEVLDKLRLDCNAAMALALLLRLKRHLKIVYSLNDARCQAYAPSETIKPGDILSRRDVKEFSTRELPIEPPTTVRQMLEQYQAFKRLLKEDAMDYSTYTANIPTKKRGRAAAGANHGETVDGGQANGYAQPTRTLRKKTAAAIVDEPASESGEETDEEWGGVGGKKRKRVAGIGAKGRGSRKSVGVL</sequence>
<evidence type="ECO:0000256" key="4">
    <source>
        <dbReference type="ARBA" id="ARBA00022737"/>
    </source>
</evidence>
<evidence type="ECO:0000256" key="1">
    <source>
        <dbReference type="ARBA" id="ARBA00004123"/>
    </source>
</evidence>
<evidence type="ECO:0000256" key="11">
    <source>
        <dbReference type="SAM" id="MobiDB-lite"/>
    </source>
</evidence>
<feature type="compositionally biased region" description="Polar residues" evidence="11">
    <location>
        <begin position="145"/>
        <end position="154"/>
    </location>
</feature>
<dbReference type="GO" id="GO:0071169">
    <property type="term" value="P:establishment of protein localization to chromatin"/>
    <property type="evidence" value="ECO:0007669"/>
    <property type="project" value="TreeGrafter"/>
</dbReference>
<feature type="domain" description="PHD-type" evidence="12">
    <location>
        <begin position="702"/>
        <end position="752"/>
    </location>
</feature>
<dbReference type="GO" id="GO:0034087">
    <property type="term" value="P:establishment of mitotic sister chromatid cohesion"/>
    <property type="evidence" value="ECO:0007669"/>
    <property type="project" value="TreeGrafter"/>
</dbReference>
<feature type="compositionally biased region" description="Basic residues" evidence="11">
    <location>
        <begin position="411"/>
        <end position="426"/>
    </location>
</feature>
<dbReference type="CDD" id="cd15489">
    <property type="entry name" value="PHD_SF"/>
    <property type="match status" value="1"/>
</dbReference>
<evidence type="ECO:0000256" key="5">
    <source>
        <dbReference type="ARBA" id="ARBA00022771"/>
    </source>
</evidence>
<dbReference type="EMBL" id="LVLJ01001564">
    <property type="protein sequence ID" value="OAE28983.1"/>
    <property type="molecule type" value="Genomic_DNA"/>
</dbReference>
<evidence type="ECO:0000256" key="6">
    <source>
        <dbReference type="ARBA" id="ARBA00022833"/>
    </source>
</evidence>
<dbReference type="InterPro" id="IPR019787">
    <property type="entry name" value="Znf_PHD-finger"/>
</dbReference>
<dbReference type="Gene3D" id="3.30.40.10">
    <property type="entry name" value="Zinc/RING finger domain, C3HC4 (zinc finger)"/>
    <property type="match status" value="1"/>
</dbReference>
<feature type="region of interest" description="Disordered" evidence="11">
    <location>
        <begin position="392"/>
        <end position="428"/>
    </location>
</feature>
<dbReference type="InterPro" id="IPR011011">
    <property type="entry name" value="Znf_FYVE_PHD"/>
</dbReference>
<dbReference type="PROSITE" id="PS50016">
    <property type="entry name" value="ZF_PHD_2"/>
    <property type="match status" value="1"/>
</dbReference>